<feature type="compositionally biased region" description="Acidic residues" evidence="2">
    <location>
        <begin position="72"/>
        <end position="84"/>
    </location>
</feature>
<evidence type="ECO:0000256" key="1">
    <source>
        <dbReference type="SAM" id="Coils"/>
    </source>
</evidence>
<dbReference type="EMBL" id="NKQK01000014">
    <property type="protein sequence ID" value="PSS12113.1"/>
    <property type="molecule type" value="Genomic_DNA"/>
</dbReference>
<feature type="coiled-coil region" evidence="1">
    <location>
        <begin position="126"/>
        <end position="160"/>
    </location>
</feature>
<name>A0A2R6QQB2_ACTCC</name>
<keyword evidence="1" id="KW-0175">Coiled coil</keyword>
<feature type="compositionally biased region" description="Basic and acidic residues" evidence="2">
    <location>
        <begin position="85"/>
        <end position="94"/>
    </location>
</feature>
<keyword evidence="5" id="KW-1185">Reference proteome</keyword>
<gene>
    <name evidence="4" type="ORF">CEY00_Acc16324</name>
</gene>
<organism evidence="4 5">
    <name type="scientific">Actinidia chinensis var. chinensis</name>
    <name type="common">Chinese soft-hair kiwi</name>
    <dbReference type="NCBI Taxonomy" id="1590841"/>
    <lineage>
        <taxon>Eukaryota</taxon>
        <taxon>Viridiplantae</taxon>
        <taxon>Streptophyta</taxon>
        <taxon>Embryophyta</taxon>
        <taxon>Tracheophyta</taxon>
        <taxon>Spermatophyta</taxon>
        <taxon>Magnoliopsida</taxon>
        <taxon>eudicotyledons</taxon>
        <taxon>Gunneridae</taxon>
        <taxon>Pentapetalae</taxon>
        <taxon>asterids</taxon>
        <taxon>Ericales</taxon>
        <taxon>Actinidiaceae</taxon>
        <taxon>Actinidia</taxon>
    </lineage>
</organism>
<keyword evidence="3" id="KW-0472">Membrane</keyword>
<proteinExistence type="predicted"/>
<dbReference type="Gramene" id="PSS12113">
    <property type="protein sequence ID" value="PSS12113"/>
    <property type="gene ID" value="CEY00_Acc16324"/>
</dbReference>
<dbReference type="Proteomes" id="UP000241394">
    <property type="component" value="Chromosome LG14"/>
</dbReference>
<evidence type="ECO:0000256" key="2">
    <source>
        <dbReference type="SAM" id="MobiDB-lite"/>
    </source>
</evidence>
<accession>A0A2R6QQB2</accession>
<evidence type="ECO:0000313" key="5">
    <source>
        <dbReference type="Proteomes" id="UP000241394"/>
    </source>
</evidence>
<dbReference type="OrthoDB" id="10461884at2759"/>
<feature type="transmembrane region" description="Helical" evidence="3">
    <location>
        <begin position="36"/>
        <end position="55"/>
    </location>
</feature>
<reference evidence="5" key="2">
    <citation type="journal article" date="2018" name="BMC Genomics">
        <title>A manually annotated Actinidia chinensis var. chinensis (kiwifruit) genome highlights the challenges associated with draft genomes and gene prediction in plants.</title>
        <authorList>
            <person name="Pilkington S.M."/>
            <person name="Crowhurst R."/>
            <person name="Hilario E."/>
            <person name="Nardozza S."/>
            <person name="Fraser L."/>
            <person name="Peng Y."/>
            <person name="Gunaseelan K."/>
            <person name="Simpson R."/>
            <person name="Tahir J."/>
            <person name="Deroles S.C."/>
            <person name="Templeton K."/>
            <person name="Luo Z."/>
            <person name="Davy M."/>
            <person name="Cheng C."/>
            <person name="McNeilage M."/>
            <person name="Scaglione D."/>
            <person name="Liu Y."/>
            <person name="Zhang Q."/>
            <person name="Datson P."/>
            <person name="De Silva N."/>
            <person name="Gardiner S.E."/>
            <person name="Bassett H."/>
            <person name="Chagne D."/>
            <person name="McCallum J."/>
            <person name="Dzierzon H."/>
            <person name="Deng C."/>
            <person name="Wang Y.Y."/>
            <person name="Barron L."/>
            <person name="Manako K."/>
            <person name="Bowen J."/>
            <person name="Foster T.M."/>
            <person name="Erridge Z.A."/>
            <person name="Tiffin H."/>
            <person name="Waite C.N."/>
            <person name="Davies K.M."/>
            <person name="Grierson E.P."/>
            <person name="Laing W.A."/>
            <person name="Kirk R."/>
            <person name="Chen X."/>
            <person name="Wood M."/>
            <person name="Montefiori M."/>
            <person name="Brummell D.A."/>
            <person name="Schwinn K.E."/>
            <person name="Catanach A."/>
            <person name="Fullerton C."/>
            <person name="Li D."/>
            <person name="Meiyalaghan S."/>
            <person name="Nieuwenhuizen N."/>
            <person name="Read N."/>
            <person name="Prakash R."/>
            <person name="Hunter D."/>
            <person name="Zhang H."/>
            <person name="McKenzie M."/>
            <person name="Knabel M."/>
            <person name="Harris A."/>
            <person name="Allan A.C."/>
            <person name="Gleave A."/>
            <person name="Chen A."/>
            <person name="Janssen B.J."/>
            <person name="Plunkett B."/>
            <person name="Ampomah-Dwamena C."/>
            <person name="Voogd C."/>
            <person name="Leif D."/>
            <person name="Lafferty D."/>
            <person name="Souleyre E.J.F."/>
            <person name="Varkonyi-Gasic E."/>
            <person name="Gambi F."/>
            <person name="Hanley J."/>
            <person name="Yao J.L."/>
            <person name="Cheung J."/>
            <person name="David K.M."/>
            <person name="Warren B."/>
            <person name="Marsh K."/>
            <person name="Snowden K.C."/>
            <person name="Lin-Wang K."/>
            <person name="Brian L."/>
            <person name="Martinez-Sanchez M."/>
            <person name="Wang M."/>
            <person name="Ileperuma N."/>
            <person name="Macnee N."/>
            <person name="Campin R."/>
            <person name="McAtee P."/>
            <person name="Drummond R.S.M."/>
            <person name="Espley R.V."/>
            <person name="Ireland H.S."/>
            <person name="Wu R."/>
            <person name="Atkinson R.G."/>
            <person name="Karunairetnam S."/>
            <person name="Bulley S."/>
            <person name="Chunkath S."/>
            <person name="Hanley Z."/>
            <person name="Storey R."/>
            <person name="Thrimawithana A.H."/>
            <person name="Thomson S."/>
            <person name="David C."/>
            <person name="Testolin R."/>
            <person name="Huang H."/>
            <person name="Hellens R.P."/>
            <person name="Schaffer R.J."/>
        </authorList>
    </citation>
    <scope>NUCLEOTIDE SEQUENCE [LARGE SCALE GENOMIC DNA]</scope>
    <source>
        <strain evidence="5">cv. Red5</strain>
    </source>
</reference>
<dbReference type="InParanoid" id="A0A2R6QQB2"/>
<evidence type="ECO:0000256" key="3">
    <source>
        <dbReference type="SAM" id="Phobius"/>
    </source>
</evidence>
<dbReference type="AlphaFoldDB" id="A0A2R6QQB2"/>
<keyword evidence="3" id="KW-1133">Transmembrane helix</keyword>
<evidence type="ECO:0000313" key="4">
    <source>
        <dbReference type="EMBL" id="PSS12113.1"/>
    </source>
</evidence>
<keyword evidence="3" id="KW-0812">Transmembrane</keyword>
<feature type="transmembrane region" description="Helical" evidence="3">
    <location>
        <begin position="7"/>
        <end position="30"/>
    </location>
</feature>
<comment type="caution">
    <text evidence="4">The sequence shown here is derived from an EMBL/GenBank/DDBJ whole genome shotgun (WGS) entry which is preliminary data.</text>
</comment>
<reference evidence="4 5" key="1">
    <citation type="submission" date="2017-07" db="EMBL/GenBank/DDBJ databases">
        <title>An improved, manually edited Actinidia chinensis var. chinensis (kiwifruit) genome highlights the challenges associated with draft genomes and gene prediction in plants.</title>
        <authorList>
            <person name="Pilkington S."/>
            <person name="Crowhurst R."/>
            <person name="Hilario E."/>
            <person name="Nardozza S."/>
            <person name="Fraser L."/>
            <person name="Peng Y."/>
            <person name="Gunaseelan K."/>
            <person name="Simpson R."/>
            <person name="Tahir J."/>
            <person name="Deroles S."/>
            <person name="Templeton K."/>
            <person name="Luo Z."/>
            <person name="Davy M."/>
            <person name="Cheng C."/>
            <person name="Mcneilage M."/>
            <person name="Scaglione D."/>
            <person name="Liu Y."/>
            <person name="Zhang Q."/>
            <person name="Datson P."/>
            <person name="De Silva N."/>
            <person name="Gardiner S."/>
            <person name="Bassett H."/>
            <person name="Chagne D."/>
            <person name="Mccallum J."/>
            <person name="Dzierzon H."/>
            <person name="Deng C."/>
            <person name="Wang Y.-Y."/>
            <person name="Barron N."/>
            <person name="Manako K."/>
            <person name="Bowen J."/>
            <person name="Foster T."/>
            <person name="Erridge Z."/>
            <person name="Tiffin H."/>
            <person name="Waite C."/>
            <person name="Davies K."/>
            <person name="Grierson E."/>
            <person name="Laing W."/>
            <person name="Kirk R."/>
            <person name="Chen X."/>
            <person name="Wood M."/>
            <person name="Montefiori M."/>
            <person name="Brummell D."/>
            <person name="Schwinn K."/>
            <person name="Catanach A."/>
            <person name="Fullerton C."/>
            <person name="Li D."/>
            <person name="Meiyalaghan S."/>
            <person name="Nieuwenhuizen N."/>
            <person name="Read N."/>
            <person name="Prakash R."/>
            <person name="Hunter D."/>
            <person name="Zhang H."/>
            <person name="Mckenzie M."/>
            <person name="Knabel M."/>
            <person name="Harris A."/>
            <person name="Allan A."/>
            <person name="Chen A."/>
            <person name="Janssen B."/>
            <person name="Plunkett B."/>
            <person name="Dwamena C."/>
            <person name="Voogd C."/>
            <person name="Leif D."/>
            <person name="Lafferty D."/>
            <person name="Souleyre E."/>
            <person name="Varkonyi-Gasic E."/>
            <person name="Gambi F."/>
            <person name="Hanley J."/>
            <person name="Yao J.-L."/>
            <person name="Cheung J."/>
            <person name="David K."/>
            <person name="Warren B."/>
            <person name="Marsh K."/>
            <person name="Snowden K."/>
            <person name="Lin-Wang K."/>
            <person name="Brian L."/>
            <person name="Martinez-Sanchez M."/>
            <person name="Wang M."/>
            <person name="Ileperuma N."/>
            <person name="Macnee N."/>
            <person name="Campin R."/>
            <person name="Mcatee P."/>
            <person name="Drummond R."/>
            <person name="Espley R."/>
            <person name="Ireland H."/>
            <person name="Wu R."/>
            <person name="Atkinson R."/>
            <person name="Karunairetnam S."/>
            <person name="Bulley S."/>
            <person name="Chunkath S."/>
            <person name="Hanley Z."/>
            <person name="Storey R."/>
            <person name="Thrimawithana A."/>
            <person name="Thomson S."/>
            <person name="David C."/>
            <person name="Testolin R."/>
        </authorList>
    </citation>
    <scope>NUCLEOTIDE SEQUENCE [LARGE SCALE GENOMIC DNA]</scope>
    <source>
        <strain evidence="5">cv. Red5</strain>
        <tissue evidence="4">Young leaf</tissue>
    </source>
</reference>
<protein>
    <submittedName>
        <fullName evidence="4">Osmoprotectant import permease protein</fullName>
    </submittedName>
</protein>
<feature type="region of interest" description="Disordered" evidence="2">
    <location>
        <begin position="72"/>
        <end position="94"/>
    </location>
</feature>
<sequence length="199" mass="24136">MDEELNIALFGLAAAVAERLGVFLVMFCWLPSNVWVFLNPAIFLFGLSIMLYSLIPEIEKLFFLDPQKYSEDEDTTDQAEDEKNEEFHSVEELMDKEKSEEIEKHEEEWDKETKILCGEKLEMLFEEFLKQKLETKNQVINEFEQERKRHEEERGEWKKRCLAWKEERSQLIAELDAARDSLKHYQDHMYHYDYDYYYY</sequence>